<proteinExistence type="predicted"/>
<dbReference type="EMBL" id="GBXM01080141">
    <property type="protein sequence ID" value="JAH28436.1"/>
    <property type="molecule type" value="Transcribed_RNA"/>
</dbReference>
<evidence type="ECO:0000313" key="1">
    <source>
        <dbReference type="EMBL" id="JAH28436.1"/>
    </source>
</evidence>
<dbReference type="AlphaFoldDB" id="A0A0E9RH13"/>
<accession>A0A0E9RH13</accession>
<reference evidence="1" key="2">
    <citation type="journal article" date="2015" name="Fish Shellfish Immunol.">
        <title>Early steps in the European eel (Anguilla anguilla)-Vibrio vulnificus interaction in the gills: Role of the RtxA13 toxin.</title>
        <authorList>
            <person name="Callol A."/>
            <person name="Pajuelo D."/>
            <person name="Ebbesson L."/>
            <person name="Teles M."/>
            <person name="MacKenzie S."/>
            <person name="Amaro C."/>
        </authorList>
    </citation>
    <scope>NUCLEOTIDE SEQUENCE</scope>
</reference>
<sequence>MHPPNGIIPLPQIKTLIVSLPLNDEKRNWHF</sequence>
<reference evidence="1" key="1">
    <citation type="submission" date="2014-11" db="EMBL/GenBank/DDBJ databases">
        <authorList>
            <person name="Amaro Gonzalez C."/>
        </authorList>
    </citation>
    <scope>NUCLEOTIDE SEQUENCE</scope>
</reference>
<protein>
    <submittedName>
        <fullName evidence="1">Uncharacterized protein</fullName>
    </submittedName>
</protein>
<organism evidence="1">
    <name type="scientific">Anguilla anguilla</name>
    <name type="common">European freshwater eel</name>
    <name type="synonym">Muraena anguilla</name>
    <dbReference type="NCBI Taxonomy" id="7936"/>
    <lineage>
        <taxon>Eukaryota</taxon>
        <taxon>Metazoa</taxon>
        <taxon>Chordata</taxon>
        <taxon>Craniata</taxon>
        <taxon>Vertebrata</taxon>
        <taxon>Euteleostomi</taxon>
        <taxon>Actinopterygii</taxon>
        <taxon>Neopterygii</taxon>
        <taxon>Teleostei</taxon>
        <taxon>Anguilliformes</taxon>
        <taxon>Anguillidae</taxon>
        <taxon>Anguilla</taxon>
    </lineage>
</organism>
<name>A0A0E9RH13_ANGAN</name>